<dbReference type="InterPro" id="IPR036864">
    <property type="entry name" value="Zn2-C6_fun-type_DNA-bd_sf"/>
</dbReference>
<dbReference type="SMART" id="SM00066">
    <property type="entry name" value="GAL4"/>
    <property type="match status" value="1"/>
</dbReference>
<name>A0ABR3XT66_9PEZI</name>
<evidence type="ECO:0000259" key="3">
    <source>
        <dbReference type="PROSITE" id="PS50048"/>
    </source>
</evidence>
<dbReference type="CDD" id="cd00067">
    <property type="entry name" value="GAL4"/>
    <property type="match status" value="1"/>
</dbReference>
<protein>
    <recommendedName>
        <fullName evidence="3">Zn(2)-C6 fungal-type domain-containing protein</fullName>
    </recommendedName>
</protein>
<feature type="region of interest" description="Disordered" evidence="2">
    <location>
        <begin position="102"/>
        <end position="138"/>
    </location>
</feature>
<evidence type="ECO:0000256" key="2">
    <source>
        <dbReference type="SAM" id="MobiDB-lite"/>
    </source>
</evidence>
<evidence type="ECO:0000313" key="5">
    <source>
        <dbReference type="Proteomes" id="UP001583177"/>
    </source>
</evidence>
<dbReference type="PROSITE" id="PS00463">
    <property type="entry name" value="ZN2_CY6_FUNGAL_1"/>
    <property type="match status" value="1"/>
</dbReference>
<evidence type="ECO:0000256" key="1">
    <source>
        <dbReference type="ARBA" id="ARBA00023242"/>
    </source>
</evidence>
<dbReference type="Proteomes" id="UP001583177">
    <property type="component" value="Unassembled WGS sequence"/>
</dbReference>
<dbReference type="PROSITE" id="PS50048">
    <property type="entry name" value="ZN2_CY6_FUNGAL_2"/>
    <property type="match status" value="1"/>
</dbReference>
<organism evidence="4 5">
    <name type="scientific">Diaporthe australafricana</name>
    <dbReference type="NCBI Taxonomy" id="127596"/>
    <lineage>
        <taxon>Eukaryota</taxon>
        <taxon>Fungi</taxon>
        <taxon>Dikarya</taxon>
        <taxon>Ascomycota</taxon>
        <taxon>Pezizomycotina</taxon>
        <taxon>Sordariomycetes</taxon>
        <taxon>Sordariomycetidae</taxon>
        <taxon>Diaporthales</taxon>
        <taxon>Diaporthaceae</taxon>
        <taxon>Diaporthe</taxon>
    </lineage>
</organism>
<gene>
    <name evidence="4" type="ORF">Daus18300_001767</name>
</gene>
<evidence type="ECO:0000313" key="4">
    <source>
        <dbReference type="EMBL" id="KAL1879188.1"/>
    </source>
</evidence>
<feature type="domain" description="Zn(2)-C6 fungal-type" evidence="3">
    <location>
        <begin position="10"/>
        <end position="42"/>
    </location>
</feature>
<comment type="caution">
    <text evidence="4">The sequence shown here is derived from an EMBL/GenBank/DDBJ whole genome shotgun (WGS) entry which is preliminary data.</text>
</comment>
<keyword evidence="5" id="KW-1185">Reference proteome</keyword>
<feature type="compositionally biased region" description="Polar residues" evidence="2">
    <location>
        <begin position="114"/>
        <end position="130"/>
    </location>
</feature>
<accession>A0ABR3XT66</accession>
<keyword evidence="1" id="KW-0539">Nucleus</keyword>
<dbReference type="SUPFAM" id="SSF57701">
    <property type="entry name" value="Zn2/Cys6 DNA-binding domain"/>
    <property type="match status" value="1"/>
</dbReference>
<reference evidence="4 5" key="1">
    <citation type="journal article" date="2024" name="IMA Fungus">
        <title>IMA Genome - F19 : A genome assembly and annotation guide to empower mycologists, including annotated draft genome sequences of Ceratocystis pirilliformis, Diaporthe australafricana, Fusarium ophioides, Paecilomyces lecythidis, and Sporothrix stenoceras.</title>
        <authorList>
            <person name="Aylward J."/>
            <person name="Wilson A.M."/>
            <person name="Visagie C.M."/>
            <person name="Spraker J."/>
            <person name="Barnes I."/>
            <person name="Buitendag C."/>
            <person name="Ceriani C."/>
            <person name="Del Mar Angel L."/>
            <person name="du Plessis D."/>
            <person name="Fuchs T."/>
            <person name="Gasser K."/>
            <person name="Kramer D."/>
            <person name="Li W."/>
            <person name="Munsamy K."/>
            <person name="Piso A."/>
            <person name="Price J.L."/>
            <person name="Sonnekus B."/>
            <person name="Thomas C."/>
            <person name="van der Nest A."/>
            <person name="van Dijk A."/>
            <person name="van Heerden A."/>
            <person name="van Vuuren N."/>
            <person name="Yilmaz N."/>
            <person name="Duong T.A."/>
            <person name="van der Merwe N.A."/>
            <person name="Wingfield M.J."/>
            <person name="Wingfield B.D."/>
        </authorList>
    </citation>
    <scope>NUCLEOTIDE SEQUENCE [LARGE SCALE GENOMIC DNA]</scope>
    <source>
        <strain evidence="4 5">CMW 18300</strain>
    </source>
</reference>
<dbReference type="EMBL" id="JAWRVE010000010">
    <property type="protein sequence ID" value="KAL1879188.1"/>
    <property type="molecule type" value="Genomic_DNA"/>
</dbReference>
<dbReference type="Gene3D" id="4.10.240.10">
    <property type="entry name" value="Zn(2)-C6 fungal-type DNA-binding domain"/>
    <property type="match status" value="1"/>
</dbReference>
<sequence length="391" mass="42757">MPGLTRTRLACDRCHSQKLRCPKQPGSALCTRCLKAGTQCVYSPTGTISTCSHVNGNGNGSTVVRANLMMMDENMEDNGFFDWTTPVEIDFNTLLPPASMSDLQASHEEEPLDSGTTSNDQSTPDLSNSPPGDPIDPESICLSRLTELLLDMGTLWANLPVKTTLHLAQNNSHEQHVKNLTSKLTSKAVLESLFALTQRLIDLYPDAVSLALSPDSRSSSAACEIPDCTHRLELPHGLEEIEKHVSGQQTALHTGLALANVLVSCHFRLLDLLDCFFLLVTSCVRVTVASPDRREPEFDGHDMRVGSFVPPKTAAASMQIALLKHLMVSLSERLASFGVAVSSGTEGPDDSNMELRILSMQHHLLMKRHTSSLGHIDTIEDFIMRYAVKKV</sequence>
<dbReference type="Pfam" id="PF00172">
    <property type="entry name" value="Zn_clus"/>
    <property type="match status" value="1"/>
</dbReference>
<dbReference type="InterPro" id="IPR001138">
    <property type="entry name" value="Zn2Cys6_DnaBD"/>
</dbReference>
<proteinExistence type="predicted"/>